<gene>
    <name evidence="2" type="ORF">Pme01_45050</name>
</gene>
<keyword evidence="3" id="KW-1185">Reference proteome</keyword>
<dbReference type="Proteomes" id="UP000599074">
    <property type="component" value="Unassembled WGS sequence"/>
</dbReference>
<comment type="caution">
    <text evidence="2">The sequence shown here is derived from an EMBL/GenBank/DDBJ whole genome shotgun (WGS) entry which is preliminary data.</text>
</comment>
<evidence type="ECO:0000256" key="1">
    <source>
        <dbReference type="SAM" id="MobiDB-lite"/>
    </source>
</evidence>
<protein>
    <submittedName>
        <fullName evidence="2">Uncharacterized protein</fullName>
    </submittedName>
</protein>
<reference evidence="2" key="1">
    <citation type="submission" date="2021-01" db="EMBL/GenBank/DDBJ databases">
        <title>Whole genome shotgun sequence of Planosporangium mesophilum NBRC 109066.</title>
        <authorList>
            <person name="Komaki H."/>
            <person name="Tamura T."/>
        </authorList>
    </citation>
    <scope>NUCLEOTIDE SEQUENCE</scope>
    <source>
        <strain evidence="2">NBRC 109066</strain>
    </source>
</reference>
<dbReference type="EMBL" id="BOON01000043">
    <property type="protein sequence ID" value="GII24908.1"/>
    <property type="molecule type" value="Genomic_DNA"/>
</dbReference>
<sequence>MYCHEPAQTGPATTRGLVLGGRRSGSRRSAVITWLALGRPAQGDAVTSVGAVVAGPGYEGSGIVGYGFSSLGDIAGPGGVDGLACGLGRGSTRPQPAVAITIVATAAVSAAPVGAFDSLTIPPRPAGLRPASRRRDAPPR</sequence>
<organism evidence="2 3">
    <name type="scientific">Planosporangium mesophilum</name>
    <dbReference type="NCBI Taxonomy" id="689768"/>
    <lineage>
        <taxon>Bacteria</taxon>
        <taxon>Bacillati</taxon>
        <taxon>Actinomycetota</taxon>
        <taxon>Actinomycetes</taxon>
        <taxon>Micromonosporales</taxon>
        <taxon>Micromonosporaceae</taxon>
        <taxon>Planosporangium</taxon>
    </lineage>
</organism>
<evidence type="ECO:0000313" key="2">
    <source>
        <dbReference type="EMBL" id="GII24908.1"/>
    </source>
</evidence>
<evidence type="ECO:0000313" key="3">
    <source>
        <dbReference type="Proteomes" id="UP000599074"/>
    </source>
</evidence>
<dbReference type="AlphaFoldDB" id="A0A8J3TDQ4"/>
<proteinExistence type="predicted"/>
<feature type="region of interest" description="Disordered" evidence="1">
    <location>
        <begin position="121"/>
        <end position="140"/>
    </location>
</feature>
<accession>A0A8J3TDQ4</accession>
<name>A0A8J3TDQ4_9ACTN</name>